<dbReference type="Gramene" id="EME30312">
    <property type="protein sequence ID" value="EME30312"/>
    <property type="gene ID" value="Gasu_24570"/>
</dbReference>
<evidence type="ECO:0000313" key="1">
    <source>
        <dbReference type="EMBL" id="EME30312.1"/>
    </source>
</evidence>
<dbReference type="KEGG" id="gsl:Gasu_24570"/>
<dbReference type="PANTHER" id="PTHR11743:SF70">
    <property type="entry name" value="GH26960P-RELATED"/>
    <property type="match status" value="1"/>
</dbReference>
<dbReference type="Proteomes" id="UP000030680">
    <property type="component" value="Unassembled WGS sequence"/>
</dbReference>
<dbReference type="GO" id="GO:0005741">
    <property type="term" value="C:mitochondrial outer membrane"/>
    <property type="evidence" value="ECO:0007669"/>
    <property type="project" value="InterPro"/>
</dbReference>
<proteinExistence type="predicted"/>
<dbReference type="GO" id="GO:0008308">
    <property type="term" value="F:voltage-gated monoatomic anion channel activity"/>
    <property type="evidence" value="ECO:0007669"/>
    <property type="project" value="InterPro"/>
</dbReference>
<dbReference type="eggNOG" id="KOG3126">
    <property type="taxonomic scope" value="Eukaryota"/>
</dbReference>
<accession>M2XJL9</accession>
<dbReference type="RefSeq" id="XP_005706832.1">
    <property type="nucleotide sequence ID" value="XM_005706775.1"/>
</dbReference>
<dbReference type="PROSITE" id="PS00558">
    <property type="entry name" value="EUKARYOTIC_PORIN"/>
    <property type="match status" value="1"/>
</dbReference>
<dbReference type="CDD" id="cd07306">
    <property type="entry name" value="Porin3_VDAC"/>
    <property type="match status" value="1"/>
</dbReference>
<dbReference type="Gene3D" id="2.40.160.10">
    <property type="entry name" value="Porin"/>
    <property type="match status" value="1"/>
</dbReference>
<keyword evidence="2" id="KW-1185">Reference proteome</keyword>
<protein>
    <submittedName>
        <fullName evidence="1">Voltage-dependent anion channel, MPP family</fullName>
    </submittedName>
</protein>
<dbReference type="OMA" id="FKQPAFH"/>
<organism evidence="1 2">
    <name type="scientific">Galdieria sulphuraria</name>
    <name type="common">Red alga</name>
    <dbReference type="NCBI Taxonomy" id="130081"/>
    <lineage>
        <taxon>Eukaryota</taxon>
        <taxon>Rhodophyta</taxon>
        <taxon>Bangiophyceae</taxon>
        <taxon>Galdieriales</taxon>
        <taxon>Galdieriaceae</taxon>
        <taxon>Galdieria</taxon>
    </lineage>
</organism>
<dbReference type="PANTHER" id="PTHR11743">
    <property type="entry name" value="VOLTAGE-DEPENDENT ANION-SELECTIVE CHANNEL"/>
    <property type="match status" value="1"/>
</dbReference>
<dbReference type="InterPro" id="IPR027246">
    <property type="entry name" value="Porin_Euk/Tom40"/>
</dbReference>
<dbReference type="InterPro" id="IPR023614">
    <property type="entry name" value="Porin_dom_sf"/>
</dbReference>
<dbReference type="Pfam" id="PF01459">
    <property type="entry name" value="Porin_3"/>
    <property type="match status" value="1"/>
</dbReference>
<dbReference type="EMBL" id="KB454501">
    <property type="protein sequence ID" value="EME30312.1"/>
    <property type="molecule type" value="Genomic_DNA"/>
</dbReference>
<reference evidence="2" key="1">
    <citation type="journal article" date="2013" name="Science">
        <title>Gene transfer from bacteria and archaea facilitated evolution of an extremophilic eukaryote.</title>
        <authorList>
            <person name="Schonknecht G."/>
            <person name="Chen W.H."/>
            <person name="Ternes C.M."/>
            <person name="Barbier G.G."/>
            <person name="Shrestha R.P."/>
            <person name="Stanke M."/>
            <person name="Brautigam A."/>
            <person name="Baker B.J."/>
            <person name="Banfield J.F."/>
            <person name="Garavito R.M."/>
            <person name="Carr K."/>
            <person name="Wilkerson C."/>
            <person name="Rensing S.A."/>
            <person name="Gagneul D."/>
            <person name="Dickenson N.E."/>
            <person name="Oesterhelt C."/>
            <person name="Lercher M.J."/>
            <person name="Weber A.P."/>
        </authorList>
    </citation>
    <scope>NUCLEOTIDE SEQUENCE [LARGE SCALE GENOMIC DNA]</scope>
    <source>
        <strain evidence="2">074W</strain>
    </source>
</reference>
<name>M2XJL9_GALSU</name>
<gene>
    <name evidence="1" type="ORF">Gasu_24570</name>
</gene>
<dbReference type="TCDB" id="1.B.8.1.10">
    <property type="family name" value="the mitochondrial and plastid porin (mpp) family"/>
</dbReference>
<evidence type="ECO:0000313" key="2">
    <source>
        <dbReference type="Proteomes" id="UP000030680"/>
    </source>
</evidence>
<dbReference type="AlphaFoldDB" id="M2XJL9"/>
<dbReference type="GeneID" id="17089047"/>
<dbReference type="STRING" id="130081.M2XJL9"/>
<dbReference type="InterPro" id="IPR001925">
    <property type="entry name" value="Porin_Euk"/>
</dbReference>
<dbReference type="OrthoDB" id="7827681at2759"/>
<sequence>MLCSTLHKLCTCSDTFKYRRHIGSKKDSAALPERYFNLQKADNSFLLFLHRRFAFVVELLSYEFINCSDKMVQIFPDLGKTAKKLLEDDYCFDNKVTLKSATSNGVIYTSEGVQDAVSGSVSGELQGEYKQKGYNVTTKLNTSGTFFSEVALEEVGVKGLRVVLNTTVGKSPAGSIGLEYLHSALAATSYLNYASNPVINGSLVIGHGGFSIGSEAVFDTVNNSLSKVSGAFNYSDGKGSEITLSILEKGQMGKCTYSHQVSSNFAVAADLRLSRSGDYRLFSMGTKYVLDDSTTLKAKVDSTGSLAAVYMHMIRPKTWVSVSSQVNLNSLEKGGHKVGFALAVEP</sequence>